<accession>A0A1N6NAC5</accession>
<dbReference type="OrthoDB" id="9803988at2"/>
<gene>
    <name evidence="2" type="ORF">SAMN05421641_101217</name>
</gene>
<keyword evidence="1" id="KW-0732">Signal</keyword>
<dbReference type="Proteomes" id="UP000323956">
    <property type="component" value="Unassembled WGS sequence"/>
</dbReference>
<sequence>MPKRQHRRFPHAAAVALFTAIAMVPAAGIAAPKTSLVLAIGGEPETGFDPLMGWGAYGHPLFQSTLLRRDADQRSSAPANPAQNASATKMSTLASMAFPPFGCNTLFWHGVAPPPLKSVKTASGIAPYSRVRKTMPGRNQSKRR</sequence>
<reference evidence="2 3" key="1">
    <citation type="submission" date="2017-01" db="EMBL/GenBank/DDBJ databases">
        <authorList>
            <person name="Varghese N."/>
            <person name="Submissions S."/>
        </authorList>
    </citation>
    <scope>NUCLEOTIDE SEQUENCE [LARGE SCALE GENOMIC DNA]</scope>
    <source>
        <strain evidence="2 3">ATCC 700171</strain>
    </source>
</reference>
<feature type="chain" id="PRO_5013065759" evidence="1">
    <location>
        <begin position="27"/>
        <end position="144"/>
    </location>
</feature>
<evidence type="ECO:0000256" key="1">
    <source>
        <dbReference type="SAM" id="SignalP"/>
    </source>
</evidence>
<dbReference type="RefSeq" id="WP_149763613.1">
    <property type="nucleotide sequence ID" value="NZ_FTMK01000001.1"/>
</dbReference>
<evidence type="ECO:0000313" key="2">
    <source>
        <dbReference type="EMBL" id="SIP88977.1"/>
    </source>
</evidence>
<proteinExistence type="predicted"/>
<organism evidence="2 3">
    <name type="scientific">Paracoccus thiocyanatus</name>
    <dbReference type="NCBI Taxonomy" id="34006"/>
    <lineage>
        <taxon>Bacteria</taxon>
        <taxon>Pseudomonadati</taxon>
        <taxon>Pseudomonadota</taxon>
        <taxon>Alphaproteobacteria</taxon>
        <taxon>Rhodobacterales</taxon>
        <taxon>Paracoccaceae</taxon>
        <taxon>Paracoccus</taxon>
    </lineage>
</organism>
<dbReference type="EMBL" id="FTMK01000001">
    <property type="protein sequence ID" value="SIP88977.1"/>
    <property type="molecule type" value="Genomic_DNA"/>
</dbReference>
<feature type="signal peptide" evidence="1">
    <location>
        <begin position="1"/>
        <end position="26"/>
    </location>
</feature>
<name>A0A1N6NAC5_9RHOB</name>
<protein>
    <submittedName>
        <fullName evidence="2">Uncharacterized protein</fullName>
    </submittedName>
</protein>
<evidence type="ECO:0000313" key="3">
    <source>
        <dbReference type="Proteomes" id="UP000323956"/>
    </source>
</evidence>
<dbReference type="AlphaFoldDB" id="A0A1N6NAC5"/>